<dbReference type="InterPro" id="IPR012296">
    <property type="entry name" value="Nuclease_put_TT1808"/>
</dbReference>
<gene>
    <name evidence="2" type="ORF">CC1_14930</name>
</gene>
<dbReference type="Gene3D" id="3.90.1570.10">
    <property type="entry name" value="tt1808, chain A"/>
    <property type="match status" value="1"/>
</dbReference>
<dbReference type="InterPro" id="IPR011335">
    <property type="entry name" value="Restrct_endonuc-II-like"/>
</dbReference>
<dbReference type="PANTHER" id="PTHR36558:SF1">
    <property type="entry name" value="RESTRICTION ENDONUCLEASE DOMAIN-CONTAINING PROTEIN-RELATED"/>
    <property type="match status" value="1"/>
</dbReference>
<dbReference type="KEGG" id="cct:CC1_14930"/>
<reference evidence="2 3" key="1">
    <citation type="submission" date="2010-03" db="EMBL/GenBank/DDBJ databases">
        <title>The genome sequence of Coprococcus catus GD/7.</title>
        <authorList>
            <consortium name="metaHIT consortium -- http://www.metahit.eu/"/>
            <person name="Pajon A."/>
            <person name="Turner K."/>
            <person name="Parkhill J."/>
            <person name="Duncan S."/>
            <person name="Flint H."/>
        </authorList>
    </citation>
    <scope>NUCLEOTIDE SEQUENCE [LARGE SCALE GENOMIC DNA]</scope>
    <source>
        <strain evidence="2 3">GD/7</strain>
    </source>
</reference>
<dbReference type="HOGENOM" id="CLU_076312_0_2_9"/>
<reference evidence="2 3" key="2">
    <citation type="submission" date="2010-03" db="EMBL/GenBank/DDBJ databases">
        <authorList>
            <person name="Pajon A."/>
        </authorList>
    </citation>
    <scope>NUCLEOTIDE SEQUENCE [LARGE SCALE GENOMIC DNA]</scope>
    <source>
        <strain evidence="2 3">GD/7</strain>
    </source>
</reference>
<dbReference type="EMBL" id="FP929038">
    <property type="protein sequence ID" value="CBK80268.1"/>
    <property type="molecule type" value="Genomic_DNA"/>
</dbReference>
<dbReference type="RefSeq" id="WP_015513837.1">
    <property type="nucleotide sequence ID" value="NC_021009.1"/>
</dbReference>
<evidence type="ECO:0000313" key="3">
    <source>
        <dbReference type="Proteomes" id="UP000008798"/>
    </source>
</evidence>
<proteinExistence type="predicted"/>
<dbReference type="AlphaFoldDB" id="D4J7E7"/>
<dbReference type="Pfam" id="PF05685">
    <property type="entry name" value="Uma2"/>
    <property type="match status" value="1"/>
</dbReference>
<sequence length="200" mass="22464">MSKTNLTPANAYTYGGNLAMSLPDNPICTAEDYWNLPEGERAELIDGQLYALASPSRIHQEIIIELTYHFQHYIKSNKGNCKIYAAPFAVNLNANDKTFVEPDISIICDPDKLSDRGCEGAPDLVIEVVSPSSHRMDYIKKTALYADAGVREYWIVDPATEQTTLYRFEETDAPDIIPFDQNIQVGIYENLQVNIAELLK</sequence>
<organism evidence="2 3">
    <name type="scientific">Coprococcus catus GD/7</name>
    <dbReference type="NCBI Taxonomy" id="717962"/>
    <lineage>
        <taxon>Bacteria</taxon>
        <taxon>Bacillati</taxon>
        <taxon>Bacillota</taxon>
        <taxon>Clostridia</taxon>
        <taxon>Lachnospirales</taxon>
        <taxon>Lachnospiraceae</taxon>
        <taxon>Coprococcus</taxon>
    </lineage>
</organism>
<dbReference type="Proteomes" id="UP000008798">
    <property type="component" value="Chromosome"/>
</dbReference>
<evidence type="ECO:0000259" key="1">
    <source>
        <dbReference type="Pfam" id="PF05685"/>
    </source>
</evidence>
<protein>
    <submittedName>
        <fullName evidence="2">Uncharacterized protein conserved in cyanobacteria</fullName>
    </submittedName>
</protein>
<dbReference type="PATRIC" id="fig|717962.3.peg.1328"/>
<dbReference type="InterPro" id="IPR008538">
    <property type="entry name" value="Uma2"/>
</dbReference>
<evidence type="ECO:0000313" key="2">
    <source>
        <dbReference type="EMBL" id="CBK80268.1"/>
    </source>
</evidence>
<dbReference type="SUPFAM" id="SSF52980">
    <property type="entry name" value="Restriction endonuclease-like"/>
    <property type="match status" value="1"/>
</dbReference>
<dbReference type="STRING" id="717962.CC1_14930"/>
<dbReference type="CDD" id="cd06260">
    <property type="entry name" value="DUF820-like"/>
    <property type="match status" value="1"/>
</dbReference>
<dbReference type="PANTHER" id="PTHR36558">
    <property type="entry name" value="GLR1098 PROTEIN"/>
    <property type="match status" value="1"/>
</dbReference>
<name>D4J7E7_9FIRM</name>
<feature type="domain" description="Putative restriction endonuclease" evidence="1">
    <location>
        <begin position="31"/>
        <end position="170"/>
    </location>
</feature>
<accession>D4J7E7</accession>